<dbReference type="SMART" id="SM00906">
    <property type="entry name" value="Fungal_trans"/>
    <property type="match status" value="1"/>
</dbReference>
<dbReference type="SMART" id="SM00066">
    <property type="entry name" value="GAL4"/>
    <property type="match status" value="1"/>
</dbReference>
<comment type="caution">
    <text evidence="8">The sequence shown here is derived from an EMBL/GenBank/DDBJ whole genome shotgun (WGS) entry which is preliminary data.</text>
</comment>
<evidence type="ECO:0000256" key="2">
    <source>
        <dbReference type="ARBA" id="ARBA00022723"/>
    </source>
</evidence>
<dbReference type="Pfam" id="PF00172">
    <property type="entry name" value="Zn_clus"/>
    <property type="match status" value="1"/>
</dbReference>
<dbReference type="Gene3D" id="4.10.240.10">
    <property type="entry name" value="Zn(2)-C6 fungal-type DNA-binding domain"/>
    <property type="match status" value="1"/>
</dbReference>
<dbReference type="SUPFAM" id="SSF57701">
    <property type="entry name" value="Zn2/Cys6 DNA-binding domain"/>
    <property type="match status" value="1"/>
</dbReference>
<evidence type="ECO:0000256" key="5">
    <source>
        <dbReference type="ARBA" id="ARBA00023242"/>
    </source>
</evidence>
<dbReference type="GO" id="GO:0005634">
    <property type="term" value="C:nucleus"/>
    <property type="evidence" value="ECO:0007669"/>
    <property type="project" value="UniProtKB-SubCell"/>
</dbReference>
<dbReference type="GO" id="GO:0006351">
    <property type="term" value="P:DNA-templated transcription"/>
    <property type="evidence" value="ECO:0007669"/>
    <property type="project" value="InterPro"/>
</dbReference>
<dbReference type="AlphaFoldDB" id="A0AAV0B4J0"/>
<evidence type="ECO:0000256" key="1">
    <source>
        <dbReference type="ARBA" id="ARBA00004123"/>
    </source>
</evidence>
<dbReference type="GO" id="GO:0008270">
    <property type="term" value="F:zinc ion binding"/>
    <property type="evidence" value="ECO:0007669"/>
    <property type="project" value="InterPro"/>
</dbReference>
<dbReference type="PANTHER" id="PTHR47338">
    <property type="entry name" value="ZN(II)2CYS6 TRANSCRIPTION FACTOR (EUROFUNG)-RELATED"/>
    <property type="match status" value="1"/>
</dbReference>
<dbReference type="GO" id="GO:0000981">
    <property type="term" value="F:DNA-binding transcription factor activity, RNA polymerase II-specific"/>
    <property type="evidence" value="ECO:0007669"/>
    <property type="project" value="InterPro"/>
</dbReference>
<evidence type="ECO:0000313" key="9">
    <source>
        <dbReference type="Proteomes" id="UP001153365"/>
    </source>
</evidence>
<dbReference type="PROSITE" id="PS50048">
    <property type="entry name" value="ZN2_CY6_FUNGAL_2"/>
    <property type="match status" value="1"/>
</dbReference>
<accession>A0AAV0B4J0</accession>
<feature type="region of interest" description="Disordered" evidence="6">
    <location>
        <begin position="403"/>
        <end position="435"/>
    </location>
</feature>
<dbReference type="EMBL" id="CALTRL010003707">
    <property type="protein sequence ID" value="CAH7681774.1"/>
    <property type="molecule type" value="Genomic_DNA"/>
</dbReference>
<dbReference type="Proteomes" id="UP001153365">
    <property type="component" value="Unassembled WGS sequence"/>
</dbReference>
<keyword evidence="2" id="KW-0479">Metal-binding</keyword>
<keyword evidence="9" id="KW-1185">Reference proteome</keyword>
<evidence type="ECO:0000256" key="4">
    <source>
        <dbReference type="ARBA" id="ARBA00023163"/>
    </source>
</evidence>
<feature type="compositionally biased region" description="Low complexity" evidence="6">
    <location>
        <begin position="36"/>
        <end position="53"/>
    </location>
</feature>
<feature type="compositionally biased region" description="Polar residues" evidence="6">
    <location>
        <begin position="424"/>
        <end position="435"/>
    </location>
</feature>
<dbReference type="PROSITE" id="PS00463">
    <property type="entry name" value="ZN2_CY6_FUNGAL_1"/>
    <property type="match status" value="1"/>
</dbReference>
<reference evidence="8" key="1">
    <citation type="submission" date="2022-06" db="EMBL/GenBank/DDBJ databases">
        <authorList>
            <consortium name="SYNGENTA / RWTH Aachen University"/>
        </authorList>
    </citation>
    <scope>NUCLEOTIDE SEQUENCE</scope>
</reference>
<proteinExistence type="predicted"/>
<evidence type="ECO:0000256" key="3">
    <source>
        <dbReference type="ARBA" id="ARBA00023015"/>
    </source>
</evidence>
<sequence>MARTSTTSTNSFITISSTSSDLSLQKPLSNSLRTISLSPNPSSSSSSAPTSQSNQIRSQLNPSTSVSRLSEPTSSHSNNPTKRIKVGARASIACETCRRRKARCSGEYPFCSFCATRNLRCDYDGQRLSTSLISHDGRRLRLILSCVCFLLFYKLSSSSSSSSSSSFRSLPPQEIINDVIDTFITHFSDEGLFTFFNRHSLSYSLEMHQTNPELLLVIISLAGRFCDSLKALHGGNSYTTCNLYASQALNILRSDPDQISLARVQAYLMLGFYDCAEQQEKRGWMSIGMAIRMAQLMRLANLDDDEDQPSAYPTQQPTDSGHQLQNLETALPLGANHQSIISSDLTNSQTNNQQEIEMDIRRRTFWSCFLIERLFSDGKDRPVMISCDQDDINTHFPDPEYGFSTGRRPNLGALTTSPTPPWVRTSQSNGTTTNCDQETDLFGQTMRIADLWNKVLKYISRGGRNHDRRCPWLPDSSFSRLDEQLSEWETRLPSHLQSTESNLVAYSIIGQGKSYGLMHLLYFSSLLYLHRDYIPFLPPLNYNPKDGPIDGQPLWHPAGNFAPPNPDWWKTSTEICFRSANAITDMITNLRYRGASLTNPFAGFSILTAGTMHIHQWFWPGSFSIVKNAREYLSVDTRILNNLKKTWSISHQWCKVLNTQYALNSLIKDNDSSTTVVTQPLNLIRASLMKIIN</sequence>
<keyword evidence="3" id="KW-0805">Transcription regulation</keyword>
<feature type="region of interest" description="Disordered" evidence="6">
    <location>
        <begin position="32"/>
        <end position="82"/>
    </location>
</feature>
<dbReference type="InterPro" id="IPR001138">
    <property type="entry name" value="Zn2Cys6_DnaBD"/>
</dbReference>
<evidence type="ECO:0000259" key="7">
    <source>
        <dbReference type="PROSITE" id="PS50048"/>
    </source>
</evidence>
<dbReference type="InterPro" id="IPR036864">
    <property type="entry name" value="Zn2-C6_fun-type_DNA-bd_sf"/>
</dbReference>
<gene>
    <name evidence="8" type="ORF">PPACK8108_LOCUS14424</name>
</gene>
<dbReference type="InterPro" id="IPR007219">
    <property type="entry name" value="XnlR_reg_dom"/>
</dbReference>
<feature type="non-terminal residue" evidence="8">
    <location>
        <position position="693"/>
    </location>
</feature>
<keyword evidence="4" id="KW-0804">Transcription</keyword>
<dbReference type="PANTHER" id="PTHR47338:SF5">
    <property type="entry name" value="ZN(II)2CYS6 TRANSCRIPTION FACTOR (EUROFUNG)"/>
    <property type="match status" value="1"/>
</dbReference>
<dbReference type="CDD" id="cd00067">
    <property type="entry name" value="GAL4"/>
    <property type="match status" value="1"/>
</dbReference>
<feature type="compositionally biased region" description="Polar residues" evidence="6">
    <location>
        <begin position="54"/>
        <end position="81"/>
    </location>
</feature>
<protein>
    <recommendedName>
        <fullName evidence="7">Zn(2)-C6 fungal-type domain-containing protein</fullName>
    </recommendedName>
</protein>
<dbReference type="CDD" id="cd12148">
    <property type="entry name" value="fungal_TF_MHR"/>
    <property type="match status" value="1"/>
</dbReference>
<keyword evidence="5" id="KW-0539">Nucleus</keyword>
<dbReference type="InterPro" id="IPR050815">
    <property type="entry name" value="TF_fung"/>
</dbReference>
<feature type="domain" description="Zn(2)-C6 fungal-type" evidence="7">
    <location>
        <begin position="93"/>
        <end position="123"/>
    </location>
</feature>
<dbReference type="Pfam" id="PF04082">
    <property type="entry name" value="Fungal_trans"/>
    <property type="match status" value="1"/>
</dbReference>
<evidence type="ECO:0000313" key="8">
    <source>
        <dbReference type="EMBL" id="CAH7681774.1"/>
    </source>
</evidence>
<comment type="subcellular location">
    <subcellularLocation>
        <location evidence="1">Nucleus</location>
    </subcellularLocation>
</comment>
<organism evidence="8 9">
    <name type="scientific">Phakopsora pachyrhizi</name>
    <name type="common">Asian soybean rust disease fungus</name>
    <dbReference type="NCBI Taxonomy" id="170000"/>
    <lineage>
        <taxon>Eukaryota</taxon>
        <taxon>Fungi</taxon>
        <taxon>Dikarya</taxon>
        <taxon>Basidiomycota</taxon>
        <taxon>Pucciniomycotina</taxon>
        <taxon>Pucciniomycetes</taxon>
        <taxon>Pucciniales</taxon>
        <taxon>Phakopsoraceae</taxon>
        <taxon>Phakopsora</taxon>
    </lineage>
</organism>
<dbReference type="GO" id="GO:0003677">
    <property type="term" value="F:DNA binding"/>
    <property type="evidence" value="ECO:0007669"/>
    <property type="project" value="InterPro"/>
</dbReference>
<evidence type="ECO:0000256" key="6">
    <source>
        <dbReference type="SAM" id="MobiDB-lite"/>
    </source>
</evidence>
<name>A0AAV0B4J0_PHAPC</name>